<organism evidence="1 2">
    <name type="scientific">Neomoorella glycerini</name>
    <dbReference type="NCBI Taxonomy" id="55779"/>
    <lineage>
        <taxon>Bacteria</taxon>
        <taxon>Bacillati</taxon>
        <taxon>Bacillota</taxon>
        <taxon>Clostridia</taxon>
        <taxon>Neomoorellales</taxon>
        <taxon>Neomoorellaceae</taxon>
        <taxon>Neomoorella</taxon>
    </lineage>
</organism>
<protein>
    <submittedName>
        <fullName evidence="1">Uncharacterized protein</fullName>
    </submittedName>
</protein>
<proteinExistence type="predicted"/>
<keyword evidence="2" id="KW-1185">Reference proteome</keyword>
<evidence type="ECO:0000313" key="1">
    <source>
        <dbReference type="EMBL" id="QGP92822.1"/>
    </source>
</evidence>
<dbReference type="AlphaFoldDB" id="A0A6I5ZS49"/>
<dbReference type="Proteomes" id="UP000425916">
    <property type="component" value="Chromosome"/>
</dbReference>
<name>A0A6I5ZS49_9FIRM</name>
<accession>A0A6I5ZS49</accession>
<reference evidence="1 2" key="1">
    <citation type="submission" date="2019-11" db="EMBL/GenBank/DDBJ databases">
        <title>Genome sequence of Moorella glycerini DSM11254.</title>
        <authorList>
            <person name="Poehlein A."/>
            <person name="Boeer T."/>
            <person name="Daniel R."/>
        </authorList>
    </citation>
    <scope>NUCLEOTIDE SEQUENCE [LARGE SCALE GENOMIC DNA]</scope>
    <source>
        <strain evidence="1 2">DSM 11254</strain>
    </source>
</reference>
<gene>
    <name evidence="1" type="ORF">MGLY_22130</name>
</gene>
<dbReference type="EMBL" id="CP046244">
    <property type="protein sequence ID" value="QGP92822.1"/>
    <property type="molecule type" value="Genomic_DNA"/>
</dbReference>
<sequence>MKAGGKMRLIFDDAEITLTEATIEEVLQEVALLTRQANEGGRVVAHILVDGQDVADLEAFLRGRVYPPPEVIKITTLTPSTLVNEAISTALTFLPSLHEDILQKAAKLIQGQNISGDSWARFLEGLDWLNSLLAGVMQHRPLAEPKKKEVSFLAEELRQSVKEMAAAWEQEDVVGLADALEYRLAPLIDDCLAFLTSLSSEGERR</sequence>
<evidence type="ECO:0000313" key="2">
    <source>
        <dbReference type="Proteomes" id="UP000425916"/>
    </source>
</evidence>